<sequence length="73" mass="7873">MEALPENLDESRSGTGQHWSAMTLRPGLMMKKVSLVRKKTISGNIAGCCGSLGLNDGLETMVAGEVPRRWPDS</sequence>
<proteinExistence type="predicted"/>
<evidence type="ECO:0000313" key="2">
    <source>
        <dbReference type="Proteomes" id="UP000501690"/>
    </source>
</evidence>
<dbReference type="EMBL" id="CP039345">
    <property type="protein sequence ID" value="QCD77712.1"/>
    <property type="molecule type" value="Genomic_DNA"/>
</dbReference>
<name>A0A4D6KJZ0_VIGUN</name>
<accession>A0A4D6KJZ0</accession>
<reference evidence="1 2" key="1">
    <citation type="submission" date="2019-04" db="EMBL/GenBank/DDBJ databases">
        <title>An improved genome assembly and genetic linkage map for asparagus bean, Vigna unguiculata ssp. sesquipedialis.</title>
        <authorList>
            <person name="Xia Q."/>
            <person name="Zhang R."/>
            <person name="Dong Y."/>
        </authorList>
    </citation>
    <scope>NUCLEOTIDE SEQUENCE [LARGE SCALE GENOMIC DNA]</scope>
    <source>
        <tissue evidence="1">Leaf</tissue>
    </source>
</reference>
<organism evidence="1 2">
    <name type="scientific">Vigna unguiculata</name>
    <name type="common">Cowpea</name>
    <dbReference type="NCBI Taxonomy" id="3917"/>
    <lineage>
        <taxon>Eukaryota</taxon>
        <taxon>Viridiplantae</taxon>
        <taxon>Streptophyta</taxon>
        <taxon>Embryophyta</taxon>
        <taxon>Tracheophyta</taxon>
        <taxon>Spermatophyta</taxon>
        <taxon>Magnoliopsida</taxon>
        <taxon>eudicotyledons</taxon>
        <taxon>Gunneridae</taxon>
        <taxon>Pentapetalae</taxon>
        <taxon>rosids</taxon>
        <taxon>fabids</taxon>
        <taxon>Fabales</taxon>
        <taxon>Fabaceae</taxon>
        <taxon>Papilionoideae</taxon>
        <taxon>50 kb inversion clade</taxon>
        <taxon>NPAAA clade</taxon>
        <taxon>indigoferoid/millettioid clade</taxon>
        <taxon>Phaseoleae</taxon>
        <taxon>Vigna</taxon>
    </lineage>
</organism>
<keyword evidence="2" id="KW-1185">Reference proteome</keyword>
<gene>
    <name evidence="1" type="ORF">DEO72_LG1g1339</name>
</gene>
<evidence type="ECO:0000313" key="1">
    <source>
        <dbReference type="EMBL" id="QCD77712.1"/>
    </source>
</evidence>
<protein>
    <submittedName>
        <fullName evidence="1">Uncharacterized protein</fullName>
    </submittedName>
</protein>
<dbReference type="Proteomes" id="UP000501690">
    <property type="component" value="Linkage Group LG1"/>
</dbReference>
<dbReference type="AlphaFoldDB" id="A0A4D6KJZ0"/>